<comment type="similarity">
    <text evidence="1">Belongs to the GCN1 family.</text>
</comment>
<dbReference type="EMBL" id="AFYH01006541">
    <property type="status" value="NOT_ANNOTATED_CDS"/>
    <property type="molecule type" value="Genomic_DNA"/>
</dbReference>
<evidence type="ECO:0000256" key="2">
    <source>
        <dbReference type="ARBA" id="ARBA00022737"/>
    </source>
</evidence>
<feature type="domain" description="Stalled ribosome sensor GCN1-like N-terminal" evidence="3">
    <location>
        <begin position="137"/>
        <end position="269"/>
    </location>
</feature>
<dbReference type="EMBL" id="AFYH01006545">
    <property type="status" value="NOT_ANNOTATED_CDS"/>
    <property type="molecule type" value="Genomic_DNA"/>
</dbReference>
<dbReference type="Proteomes" id="UP000008672">
    <property type="component" value="Unassembled WGS sequence"/>
</dbReference>
<reference evidence="4" key="2">
    <citation type="submission" date="2025-08" db="UniProtKB">
        <authorList>
            <consortium name="Ensembl"/>
        </authorList>
    </citation>
    <scope>IDENTIFICATION</scope>
</reference>
<evidence type="ECO:0000313" key="4">
    <source>
        <dbReference type="Ensembl" id="ENSLACP00000022052.1"/>
    </source>
</evidence>
<dbReference type="SUPFAM" id="SSF48371">
    <property type="entry name" value="ARM repeat"/>
    <property type="match status" value="1"/>
</dbReference>
<evidence type="ECO:0000259" key="3">
    <source>
        <dbReference type="Pfam" id="PF24993"/>
    </source>
</evidence>
<dbReference type="InterPro" id="IPR056810">
    <property type="entry name" value="GNC1-like_N"/>
</dbReference>
<dbReference type="PANTHER" id="PTHR23346:SF7">
    <property type="entry name" value="STALLED RIBOSOME SENSOR GCN1"/>
    <property type="match status" value="1"/>
</dbReference>
<evidence type="ECO:0000256" key="1">
    <source>
        <dbReference type="ARBA" id="ARBA00007366"/>
    </source>
</evidence>
<reference evidence="5" key="1">
    <citation type="submission" date="2011-08" db="EMBL/GenBank/DDBJ databases">
        <title>The draft genome of Latimeria chalumnae.</title>
        <authorList>
            <person name="Di Palma F."/>
            <person name="Alfoldi J."/>
            <person name="Johnson J."/>
            <person name="Berlin A."/>
            <person name="Gnerre S."/>
            <person name="Jaffe D."/>
            <person name="MacCallum I."/>
            <person name="Young S."/>
            <person name="Walker B.J."/>
            <person name="Lander E."/>
            <person name="Lindblad-Toh K."/>
        </authorList>
    </citation>
    <scope>NUCLEOTIDE SEQUENCE [LARGE SCALE GENOMIC DNA]</scope>
    <source>
        <strain evidence="5">Wild caught</strain>
    </source>
</reference>
<keyword evidence="2" id="KW-0677">Repeat</keyword>
<dbReference type="eggNOG" id="KOG1242">
    <property type="taxonomic scope" value="Eukaryota"/>
</dbReference>
<dbReference type="EMBL" id="AFYH01006542">
    <property type="status" value="NOT_ANNOTATED_CDS"/>
    <property type="molecule type" value="Genomic_DNA"/>
</dbReference>
<dbReference type="Bgee" id="ENSLACG00000022575">
    <property type="expression patterns" value="Expressed in post-anal tail muscle and 6 other cell types or tissues"/>
</dbReference>
<dbReference type="InterPro" id="IPR011989">
    <property type="entry name" value="ARM-like"/>
</dbReference>
<keyword evidence="5" id="KW-1185">Reference proteome</keyword>
<evidence type="ECO:0000313" key="5">
    <source>
        <dbReference type="Proteomes" id="UP000008672"/>
    </source>
</evidence>
<dbReference type="AlphaFoldDB" id="M3XH46"/>
<protein>
    <recommendedName>
        <fullName evidence="3">Stalled ribosome sensor GCN1-like N-terminal domain-containing protein</fullName>
    </recommendedName>
</protein>
<dbReference type="GO" id="GO:0006417">
    <property type="term" value="P:regulation of translation"/>
    <property type="evidence" value="ECO:0007669"/>
    <property type="project" value="TreeGrafter"/>
</dbReference>
<dbReference type="Gene3D" id="1.25.10.10">
    <property type="entry name" value="Leucine-rich Repeat Variant"/>
    <property type="match status" value="1"/>
</dbReference>
<dbReference type="PANTHER" id="PTHR23346">
    <property type="entry name" value="TRANSLATIONAL ACTIVATOR GCN1-RELATED"/>
    <property type="match status" value="1"/>
</dbReference>
<dbReference type="GO" id="GO:0034198">
    <property type="term" value="P:cellular response to amino acid starvation"/>
    <property type="evidence" value="ECO:0007669"/>
    <property type="project" value="TreeGrafter"/>
</dbReference>
<reference evidence="4" key="3">
    <citation type="submission" date="2025-09" db="UniProtKB">
        <authorList>
            <consortium name="Ensembl"/>
        </authorList>
    </citation>
    <scope>IDENTIFICATION</scope>
</reference>
<dbReference type="EMBL" id="AFYH01006543">
    <property type="status" value="NOT_ANNOTATED_CDS"/>
    <property type="molecule type" value="Genomic_DNA"/>
</dbReference>
<dbReference type="EMBL" id="AFYH01006544">
    <property type="status" value="NOT_ANNOTATED_CDS"/>
    <property type="molecule type" value="Genomic_DNA"/>
</dbReference>
<proteinExistence type="inferred from homology"/>
<name>M3XH46_LATCH</name>
<dbReference type="GeneTree" id="ENSGT00940000153612"/>
<dbReference type="HOGENOM" id="CLU_576916_0_0_1"/>
<dbReference type="STRING" id="7897.ENSLACP00000022052"/>
<dbReference type="Pfam" id="PF24993">
    <property type="entry name" value="GNC1_N"/>
    <property type="match status" value="1"/>
</dbReference>
<sequence>MTKNLMQCLYSAGIFSKNGVPSKSSSAAACLALRWTCLLVRTGFAASEKRQGDNWKKMVELQCSLLTEVLGSSRRHAVDTAVAKLKQLWKEYPNLHAEYMSTALSLEPNQSYLGMLGIVVQFCSTQKDLTTVNKHQSALVELFVKTVLMSKTKPQKHILDNCVPLLRHFTHQDFKETVLPTLQKSLLRSPENVIETISCLLSSVTLDLSQYAMDIGKGLSSQLKSNNNQLMDEAVSALKSLAHQCSDPSAMESLCRHLFAILGGSEGKLTVVAQKMSVLSGISSLSNHAVSGPSSQALSGIVSDLFIPFLQQEVHEGTLVHAVSVLSLWSSKFTTEIPKTLLEWMKKAFSLKACTSAVRHAYLQCMLAAIRGDTLLQGVEMLPLLIQTVEKAAAQVIQIPLVTEGVAASVLICRMAVADPQVESKLAGFWQLVLDEKKQIFTSEKFLSLASEEGEFRRSQNILHLPYKPHWCGL</sequence>
<dbReference type="GO" id="GO:0005829">
    <property type="term" value="C:cytosol"/>
    <property type="evidence" value="ECO:0007669"/>
    <property type="project" value="TreeGrafter"/>
</dbReference>
<accession>M3XH46</accession>
<organism evidence="4 5">
    <name type="scientific">Latimeria chalumnae</name>
    <name type="common">Coelacanth</name>
    <dbReference type="NCBI Taxonomy" id="7897"/>
    <lineage>
        <taxon>Eukaryota</taxon>
        <taxon>Metazoa</taxon>
        <taxon>Chordata</taxon>
        <taxon>Craniata</taxon>
        <taxon>Vertebrata</taxon>
        <taxon>Euteleostomi</taxon>
        <taxon>Coelacanthiformes</taxon>
        <taxon>Coelacanthidae</taxon>
        <taxon>Latimeria</taxon>
    </lineage>
</organism>
<dbReference type="InParanoid" id="M3XH46"/>
<dbReference type="Ensembl" id="ENSLACT00000025688.1">
    <property type="protein sequence ID" value="ENSLACP00000022052.1"/>
    <property type="gene ID" value="ENSLACG00000022575.1"/>
</dbReference>
<dbReference type="InterPro" id="IPR016024">
    <property type="entry name" value="ARM-type_fold"/>
</dbReference>
<dbReference type="GO" id="GO:0019887">
    <property type="term" value="F:protein kinase regulator activity"/>
    <property type="evidence" value="ECO:0007669"/>
    <property type="project" value="TreeGrafter"/>
</dbReference>